<accession>A0A8H6XSB9</accession>
<evidence type="ECO:0000313" key="1">
    <source>
        <dbReference type="EMBL" id="KAF7347175.1"/>
    </source>
</evidence>
<sequence>MFRETSQRILLRSITLHSNLKEAHTFLKESPHVASYITVLSLWLAWNRPASYIASLQQILQVATLVNVRKCVLADMGDIFRASYHTPASTLLDFLAHQPLRELHLSKATAVPPAVILRLLSTAPHVSFISVSVEKDSRTSLDTFRSPPNAPKVEGLDVRHDAEDVYELLALPQFKSCISALRRLFVNSMHVYSMDDPRSYVQLPPLSMPILSPAFPLLRSAEFSVFMDRQPAPWLDFVLATVCTSPLLSDITISFIPRSETDWKDIHTHVLDGALLASLDAELAAHHARPVIRWRLDFLDNSDSADIFTDFTTAAETAMPKMCEEKRLLLEMYDQSAERWG</sequence>
<gene>
    <name evidence="1" type="ORF">MVEN_01472100</name>
</gene>
<reference evidence="1" key="1">
    <citation type="submission" date="2020-05" db="EMBL/GenBank/DDBJ databases">
        <title>Mycena genomes resolve the evolution of fungal bioluminescence.</title>
        <authorList>
            <person name="Tsai I.J."/>
        </authorList>
    </citation>
    <scope>NUCLEOTIDE SEQUENCE</scope>
    <source>
        <strain evidence="1">CCC161011</strain>
    </source>
</reference>
<dbReference type="AlphaFoldDB" id="A0A8H6XSB9"/>
<proteinExistence type="predicted"/>
<dbReference type="Proteomes" id="UP000620124">
    <property type="component" value="Unassembled WGS sequence"/>
</dbReference>
<organism evidence="1 2">
    <name type="scientific">Mycena venus</name>
    <dbReference type="NCBI Taxonomy" id="2733690"/>
    <lineage>
        <taxon>Eukaryota</taxon>
        <taxon>Fungi</taxon>
        <taxon>Dikarya</taxon>
        <taxon>Basidiomycota</taxon>
        <taxon>Agaricomycotina</taxon>
        <taxon>Agaricomycetes</taxon>
        <taxon>Agaricomycetidae</taxon>
        <taxon>Agaricales</taxon>
        <taxon>Marasmiineae</taxon>
        <taxon>Mycenaceae</taxon>
        <taxon>Mycena</taxon>
    </lineage>
</organism>
<keyword evidence="2" id="KW-1185">Reference proteome</keyword>
<name>A0A8H6XSB9_9AGAR</name>
<protein>
    <submittedName>
        <fullName evidence="1">Uncharacterized protein</fullName>
    </submittedName>
</protein>
<dbReference type="OrthoDB" id="2745898at2759"/>
<evidence type="ECO:0000313" key="2">
    <source>
        <dbReference type="Proteomes" id="UP000620124"/>
    </source>
</evidence>
<comment type="caution">
    <text evidence="1">The sequence shown here is derived from an EMBL/GenBank/DDBJ whole genome shotgun (WGS) entry which is preliminary data.</text>
</comment>
<dbReference type="EMBL" id="JACAZI010000012">
    <property type="protein sequence ID" value="KAF7347175.1"/>
    <property type="molecule type" value="Genomic_DNA"/>
</dbReference>